<keyword evidence="5" id="KW-0964">Secreted</keyword>
<dbReference type="PATRIC" id="fig|1195763.3.peg.2126"/>
<dbReference type="GO" id="GO:0071973">
    <property type="term" value="P:bacterial-type flagellum-dependent cell motility"/>
    <property type="evidence" value="ECO:0007669"/>
    <property type="project" value="TreeGrafter"/>
</dbReference>
<dbReference type="PANTHER" id="PTHR30288:SF0">
    <property type="entry name" value="FLAGELLAR HOOK-ASSOCIATED PROTEIN 2"/>
    <property type="match status" value="1"/>
</dbReference>
<evidence type="ECO:0000259" key="7">
    <source>
        <dbReference type="Pfam" id="PF07195"/>
    </source>
</evidence>
<dbReference type="RefSeq" id="WP_047878744.1">
    <property type="nucleotide sequence ID" value="NZ_LDOT01000012.1"/>
</dbReference>
<feature type="domain" description="Flagellar hook-associated protein 2 N-terminal" evidence="6">
    <location>
        <begin position="10"/>
        <end position="107"/>
    </location>
</feature>
<evidence type="ECO:0000256" key="2">
    <source>
        <dbReference type="ARBA" id="ARBA00011255"/>
    </source>
</evidence>
<dbReference type="InterPro" id="IPR010809">
    <property type="entry name" value="FliD_C"/>
</dbReference>
<dbReference type="GO" id="GO:0007155">
    <property type="term" value="P:cell adhesion"/>
    <property type="evidence" value="ECO:0007669"/>
    <property type="project" value="InterPro"/>
</dbReference>
<keyword evidence="8" id="KW-0969">Cilium</keyword>
<dbReference type="PANTHER" id="PTHR30288">
    <property type="entry name" value="FLAGELLAR CAP/ASSEMBLY PROTEIN FLID"/>
    <property type="match status" value="1"/>
</dbReference>
<evidence type="ECO:0000256" key="3">
    <source>
        <dbReference type="ARBA" id="ARBA00023054"/>
    </source>
</evidence>
<dbReference type="GO" id="GO:0009421">
    <property type="term" value="C:bacterial-type flagellum filament cap"/>
    <property type="evidence" value="ECO:0007669"/>
    <property type="project" value="InterPro"/>
</dbReference>
<gene>
    <name evidence="8" type="ORF">ABT56_10130</name>
</gene>
<dbReference type="InterPro" id="IPR040026">
    <property type="entry name" value="FliD"/>
</dbReference>
<evidence type="ECO:0000313" key="8">
    <source>
        <dbReference type="EMBL" id="KLV05880.1"/>
    </source>
</evidence>
<comment type="subcellular location">
    <subcellularLocation>
        <location evidence="5">Secreted</location>
    </subcellularLocation>
    <subcellularLocation>
        <location evidence="5">Bacterial flagellum</location>
    </subcellularLocation>
</comment>
<keyword evidence="8" id="KW-0282">Flagellum</keyword>
<dbReference type="Proteomes" id="UP000036097">
    <property type="component" value="Unassembled WGS sequence"/>
</dbReference>
<evidence type="ECO:0000313" key="9">
    <source>
        <dbReference type="Proteomes" id="UP000036097"/>
    </source>
</evidence>
<evidence type="ECO:0000259" key="6">
    <source>
        <dbReference type="Pfam" id="PF02465"/>
    </source>
</evidence>
<dbReference type="AlphaFoldDB" id="A0A0J1H251"/>
<evidence type="ECO:0000256" key="1">
    <source>
        <dbReference type="ARBA" id="ARBA00009764"/>
    </source>
</evidence>
<reference evidence="8 9" key="1">
    <citation type="submission" date="2015-05" db="EMBL/GenBank/DDBJ databases">
        <title>Photobacterium galathea sp. nov.</title>
        <authorList>
            <person name="Machado H."/>
            <person name="Gram L."/>
        </authorList>
    </citation>
    <scope>NUCLEOTIDE SEQUENCE [LARGE SCALE GENOMIC DNA]</scope>
    <source>
        <strain evidence="8 9">CGMCC 1.12159</strain>
    </source>
</reference>
<accession>A0A0J1H251</accession>
<evidence type="ECO:0000256" key="5">
    <source>
        <dbReference type="RuleBase" id="RU362066"/>
    </source>
</evidence>
<dbReference type="EMBL" id="LDOT01000012">
    <property type="protein sequence ID" value="KLV05880.1"/>
    <property type="molecule type" value="Genomic_DNA"/>
</dbReference>
<dbReference type="OrthoDB" id="5980200at2"/>
<keyword evidence="8" id="KW-0966">Cell projection</keyword>
<dbReference type="GO" id="GO:0005576">
    <property type="term" value="C:extracellular region"/>
    <property type="evidence" value="ECO:0007669"/>
    <property type="project" value="UniProtKB-SubCell"/>
</dbReference>
<dbReference type="STRING" id="1195763.ABT56_10130"/>
<dbReference type="InterPro" id="IPR003481">
    <property type="entry name" value="FliD_N"/>
</dbReference>
<keyword evidence="3" id="KW-0175">Coiled coil</keyword>
<sequence>MGLSASGLGSGLDVAGMTQQLVAAERTPKQQRLTEQMAKVEVSLSAYGQIKSSASGLQEMFEKFDEDDVFDNNQVTTSNRDFVEASVESNAQNGRYSIEVKAMAQSHRLASANSFDADPNAKIGSGDLVFTVGDKSMTVNIDPNQSSLKDVVTAINKAKDNPGVTATIMTDKDGAKIVFSSSKTGKENSVKIDASGATGELSKLSFDPATPDGNAEMKQIQPAQDAYIVIDGFSHVYSDTNKFEDVLEGVTLDVSKLTGTTGSGKPTDDEDVKNVIIEISNDTSKPKDAINQLVESYNGLFEMIEEQSKFDVEKKKGGPLVGDSLANSLLGQLRSLFNNPITGSDGKTYQMSDFGITTTREGVLEVDDEILEETIKDNYGSLSAFFYGDEGFLKKADKLLEGFIGSEGSLTNRENSLKSEQERIEDGMTDLNERMAAFEARTYKQLTAMDAAIAKMNTELSTMQSLLM</sequence>
<keyword evidence="4 5" id="KW-0975">Bacterial flagellum</keyword>
<evidence type="ECO:0000256" key="4">
    <source>
        <dbReference type="ARBA" id="ARBA00023143"/>
    </source>
</evidence>
<keyword evidence="9" id="KW-1185">Reference proteome</keyword>
<organism evidence="8 9">
    <name type="scientific">Photobacterium aquae</name>
    <dbReference type="NCBI Taxonomy" id="1195763"/>
    <lineage>
        <taxon>Bacteria</taxon>
        <taxon>Pseudomonadati</taxon>
        <taxon>Pseudomonadota</taxon>
        <taxon>Gammaproteobacteria</taxon>
        <taxon>Vibrionales</taxon>
        <taxon>Vibrionaceae</taxon>
        <taxon>Photobacterium</taxon>
    </lineage>
</organism>
<proteinExistence type="inferred from homology"/>
<protein>
    <recommendedName>
        <fullName evidence="5">Flagellar hook-associated protein 2</fullName>
        <shortName evidence="5">HAP2</shortName>
    </recommendedName>
    <alternativeName>
        <fullName evidence="5">Flagellar cap protein</fullName>
    </alternativeName>
</protein>
<comment type="caution">
    <text evidence="8">The sequence shown here is derived from an EMBL/GenBank/DDBJ whole genome shotgun (WGS) entry which is preliminary data.</text>
</comment>
<comment type="function">
    <text evidence="5">Required for morphogenesis and for the elongation of the flagellar filament by facilitating polymerization of the flagellin monomers at the tip of growing filament. Forms a capping structure, which prevents flagellin subunits (transported through the central channel of the flagellum) from leaking out without polymerization at the distal end.</text>
</comment>
<dbReference type="Pfam" id="PF07196">
    <property type="entry name" value="Flagellin_IN"/>
    <property type="match status" value="1"/>
</dbReference>
<dbReference type="GO" id="GO:0009424">
    <property type="term" value="C:bacterial-type flagellum hook"/>
    <property type="evidence" value="ECO:0007669"/>
    <property type="project" value="UniProtKB-UniRule"/>
</dbReference>
<name>A0A0J1H251_9GAMM</name>
<comment type="subunit">
    <text evidence="2 5">Homopentamer.</text>
</comment>
<comment type="similarity">
    <text evidence="1 5">Belongs to the FliD family.</text>
</comment>
<feature type="domain" description="Flagellar hook-associated protein 2 C-terminal" evidence="7">
    <location>
        <begin position="223"/>
        <end position="457"/>
    </location>
</feature>
<dbReference type="InterPro" id="IPR010810">
    <property type="entry name" value="Flagellin_hook_IN_motif"/>
</dbReference>
<dbReference type="Pfam" id="PF02465">
    <property type="entry name" value="FliD_N"/>
    <property type="match status" value="1"/>
</dbReference>
<dbReference type="Pfam" id="PF07195">
    <property type="entry name" value="FliD_C"/>
    <property type="match status" value="1"/>
</dbReference>